<feature type="signal peptide" evidence="5">
    <location>
        <begin position="1"/>
        <end position="22"/>
    </location>
</feature>
<evidence type="ECO:0000256" key="1">
    <source>
        <dbReference type="ARBA" id="ARBA00022723"/>
    </source>
</evidence>
<dbReference type="InterPro" id="IPR011330">
    <property type="entry name" value="Glyco_hydro/deAcase_b/a-brl"/>
</dbReference>
<feature type="domain" description="NodB homology" evidence="6">
    <location>
        <begin position="115"/>
        <end position="296"/>
    </location>
</feature>
<comment type="caution">
    <text evidence="7">The sequence shown here is derived from an EMBL/GenBank/DDBJ whole genome shotgun (WGS) entry which is preliminary data.</text>
</comment>
<evidence type="ECO:0000256" key="4">
    <source>
        <dbReference type="SAM" id="MobiDB-lite"/>
    </source>
</evidence>
<keyword evidence="3" id="KW-0175">Coiled coil</keyword>
<keyword evidence="5" id="KW-0732">Signal</keyword>
<dbReference type="Gene3D" id="3.20.20.370">
    <property type="entry name" value="Glycoside hydrolase/deacetylase"/>
    <property type="match status" value="1"/>
</dbReference>
<accession>A0ABT2UMJ1</accession>
<keyword evidence="1" id="KW-0479">Metal-binding</keyword>
<feature type="compositionally biased region" description="Low complexity" evidence="4">
    <location>
        <begin position="64"/>
        <end position="75"/>
    </location>
</feature>
<evidence type="ECO:0000259" key="6">
    <source>
        <dbReference type="PROSITE" id="PS51677"/>
    </source>
</evidence>
<dbReference type="PANTHER" id="PTHR10587">
    <property type="entry name" value="GLYCOSYL TRANSFERASE-RELATED"/>
    <property type="match status" value="1"/>
</dbReference>
<sequence length="305" mass="33129">MIKKTLMGLTAAALLASATACGSTTQPAASATPPTSSVSPAPTTPKPAENSNTPPVTPAEPAKPIQTAPGGTTPAPQTPSTPPPAAVPQATAKLYKLNPKSYDIVPIDSAAANKNVVLLTFDDGPKDKDMLEPLLETLDKHHAKAIFFVNGYRVKQKPELIKLITDHGHMIGNHSWDHIDLKKENKDKINQQIGDVQKQITELTGNAPQFFRPPFGSGGDLVREKVKQENMLFMTWSNGSLDWEMTTKNNNPDKVVSNVLEQLRPGSNILMHELQWTVQAMDNLLTQLEQKNYGFVDPATIDTTL</sequence>
<evidence type="ECO:0000256" key="3">
    <source>
        <dbReference type="SAM" id="Coils"/>
    </source>
</evidence>
<feature type="compositionally biased region" description="Low complexity" evidence="4">
    <location>
        <begin position="24"/>
        <end position="41"/>
    </location>
</feature>
<keyword evidence="8" id="KW-1185">Reference proteome</keyword>
<feature type="region of interest" description="Disordered" evidence="4">
    <location>
        <begin position="24"/>
        <end position="87"/>
    </location>
</feature>
<gene>
    <name evidence="7" type="ORF">OB236_27470</name>
</gene>
<feature type="compositionally biased region" description="Pro residues" evidence="4">
    <location>
        <begin position="76"/>
        <end position="86"/>
    </location>
</feature>
<reference evidence="7 8" key="1">
    <citation type="submission" date="2022-09" db="EMBL/GenBank/DDBJ databases">
        <authorList>
            <person name="Han X.L."/>
            <person name="Wang Q."/>
            <person name="Lu T."/>
        </authorList>
    </citation>
    <scope>NUCLEOTIDE SEQUENCE [LARGE SCALE GENOMIC DNA]</scope>
    <source>
        <strain evidence="7 8">WQ 127069</strain>
    </source>
</reference>
<dbReference type="Proteomes" id="UP001652445">
    <property type="component" value="Unassembled WGS sequence"/>
</dbReference>
<evidence type="ECO:0000256" key="2">
    <source>
        <dbReference type="ARBA" id="ARBA00022801"/>
    </source>
</evidence>
<dbReference type="SUPFAM" id="SSF88713">
    <property type="entry name" value="Glycoside hydrolase/deacetylase"/>
    <property type="match status" value="1"/>
</dbReference>
<dbReference type="CDD" id="cd10917">
    <property type="entry name" value="CE4_NodB_like_6s_7s"/>
    <property type="match status" value="1"/>
</dbReference>
<evidence type="ECO:0000313" key="8">
    <source>
        <dbReference type="Proteomes" id="UP001652445"/>
    </source>
</evidence>
<dbReference type="PANTHER" id="PTHR10587:SF133">
    <property type="entry name" value="CHITIN DEACETYLASE 1-RELATED"/>
    <property type="match status" value="1"/>
</dbReference>
<evidence type="ECO:0000313" key="7">
    <source>
        <dbReference type="EMBL" id="MCU6795863.1"/>
    </source>
</evidence>
<dbReference type="RefSeq" id="WP_262686762.1">
    <property type="nucleotide sequence ID" value="NZ_JAOQIO010000095.1"/>
</dbReference>
<evidence type="ECO:0000256" key="5">
    <source>
        <dbReference type="SAM" id="SignalP"/>
    </source>
</evidence>
<feature type="coiled-coil region" evidence="3">
    <location>
        <begin position="179"/>
        <end position="206"/>
    </location>
</feature>
<protein>
    <submittedName>
        <fullName evidence="7">Polysaccharide deacetylase family protein</fullName>
    </submittedName>
</protein>
<dbReference type="InterPro" id="IPR002509">
    <property type="entry name" value="NODB_dom"/>
</dbReference>
<dbReference type="PROSITE" id="PS51257">
    <property type="entry name" value="PROKAR_LIPOPROTEIN"/>
    <property type="match status" value="1"/>
</dbReference>
<keyword evidence="2" id="KW-0378">Hydrolase</keyword>
<organism evidence="7 8">
    <name type="scientific">Paenibacillus baimaensis</name>
    <dbReference type="NCBI Taxonomy" id="2982185"/>
    <lineage>
        <taxon>Bacteria</taxon>
        <taxon>Bacillati</taxon>
        <taxon>Bacillota</taxon>
        <taxon>Bacilli</taxon>
        <taxon>Bacillales</taxon>
        <taxon>Paenibacillaceae</taxon>
        <taxon>Paenibacillus</taxon>
    </lineage>
</organism>
<dbReference type="EMBL" id="JAOQIO010000095">
    <property type="protein sequence ID" value="MCU6795863.1"/>
    <property type="molecule type" value="Genomic_DNA"/>
</dbReference>
<proteinExistence type="predicted"/>
<dbReference type="Pfam" id="PF01522">
    <property type="entry name" value="Polysacc_deac_1"/>
    <property type="match status" value="1"/>
</dbReference>
<name>A0ABT2UMJ1_9BACL</name>
<feature type="chain" id="PRO_5046506874" evidence="5">
    <location>
        <begin position="23"/>
        <end position="305"/>
    </location>
</feature>
<dbReference type="PROSITE" id="PS51677">
    <property type="entry name" value="NODB"/>
    <property type="match status" value="1"/>
</dbReference>
<dbReference type="InterPro" id="IPR050248">
    <property type="entry name" value="Polysacc_deacetylase_ArnD"/>
</dbReference>